<reference evidence="2" key="3">
    <citation type="journal article" date="2017" name="Nature">
        <title>Genome sequence of the progenitor of the wheat D genome Aegilops tauschii.</title>
        <authorList>
            <person name="Luo M.C."/>
            <person name="Gu Y.Q."/>
            <person name="Puiu D."/>
            <person name="Wang H."/>
            <person name="Twardziok S.O."/>
            <person name="Deal K.R."/>
            <person name="Huo N."/>
            <person name="Zhu T."/>
            <person name="Wang L."/>
            <person name="Wang Y."/>
            <person name="McGuire P.E."/>
            <person name="Liu S."/>
            <person name="Long H."/>
            <person name="Ramasamy R.K."/>
            <person name="Rodriguez J.C."/>
            <person name="Van S.L."/>
            <person name="Yuan L."/>
            <person name="Wang Z."/>
            <person name="Xia Z."/>
            <person name="Xiao L."/>
            <person name="Anderson O.D."/>
            <person name="Ouyang S."/>
            <person name="Liang Y."/>
            <person name="Zimin A.V."/>
            <person name="Pertea G."/>
            <person name="Qi P."/>
            <person name="Bennetzen J.L."/>
            <person name="Dai X."/>
            <person name="Dawson M.W."/>
            <person name="Muller H.G."/>
            <person name="Kugler K."/>
            <person name="Rivarola-Duarte L."/>
            <person name="Spannagl M."/>
            <person name="Mayer K.F.X."/>
            <person name="Lu F.H."/>
            <person name="Bevan M.W."/>
            <person name="Leroy P."/>
            <person name="Li P."/>
            <person name="You F.M."/>
            <person name="Sun Q."/>
            <person name="Liu Z."/>
            <person name="Lyons E."/>
            <person name="Wicker T."/>
            <person name="Salzberg S.L."/>
            <person name="Devos K.M."/>
            <person name="Dvorak J."/>
        </authorList>
    </citation>
    <scope>NUCLEOTIDE SEQUENCE [LARGE SCALE GENOMIC DNA]</scope>
    <source>
        <strain evidence="2">cv. AL8/78</strain>
    </source>
</reference>
<name>A0A453H6G4_AEGTS</name>
<reference evidence="2" key="5">
    <citation type="journal article" date="2021" name="G3 (Bethesda)">
        <title>Aegilops tauschii genome assembly Aet v5.0 features greater sequence contiguity and improved annotation.</title>
        <authorList>
            <person name="Wang L."/>
            <person name="Zhu T."/>
            <person name="Rodriguez J.C."/>
            <person name="Deal K.R."/>
            <person name="Dubcovsky J."/>
            <person name="McGuire P.E."/>
            <person name="Lux T."/>
            <person name="Spannagl M."/>
            <person name="Mayer K.F.X."/>
            <person name="Baldrich P."/>
            <person name="Meyers B.C."/>
            <person name="Huo N."/>
            <person name="Gu Y.Q."/>
            <person name="Zhou H."/>
            <person name="Devos K.M."/>
            <person name="Bennetzen J.L."/>
            <person name="Unver T."/>
            <person name="Budak H."/>
            <person name="Gulick P.J."/>
            <person name="Galiba G."/>
            <person name="Kalapos B."/>
            <person name="Nelson D.R."/>
            <person name="Li P."/>
            <person name="You F.M."/>
            <person name="Luo M.C."/>
            <person name="Dvorak J."/>
        </authorList>
    </citation>
    <scope>NUCLEOTIDE SEQUENCE [LARGE SCALE GENOMIC DNA]</scope>
    <source>
        <strain evidence="2">cv. AL8/78</strain>
    </source>
</reference>
<dbReference type="Proteomes" id="UP000015105">
    <property type="component" value="Chromosome 4D"/>
</dbReference>
<evidence type="ECO:0000313" key="3">
    <source>
        <dbReference type="Proteomes" id="UP000015105"/>
    </source>
</evidence>
<proteinExistence type="predicted"/>
<keyword evidence="1" id="KW-0472">Membrane</keyword>
<organism evidence="2 3">
    <name type="scientific">Aegilops tauschii subsp. strangulata</name>
    <name type="common">Goatgrass</name>
    <dbReference type="NCBI Taxonomy" id="200361"/>
    <lineage>
        <taxon>Eukaryota</taxon>
        <taxon>Viridiplantae</taxon>
        <taxon>Streptophyta</taxon>
        <taxon>Embryophyta</taxon>
        <taxon>Tracheophyta</taxon>
        <taxon>Spermatophyta</taxon>
        <taxon>Magnoliopsida</taxon>
        <taxon>Liliopsida</taxon>
        <taxon>Poales</taxon>
        <taxon>Poaceae</taxon>
        <taxon>BOP clade</taxon>
        <taxon>Pooideae</taxon>
        <taxon>Triticodae</taxon>
        <taxon>Triticeae</taxon>
        <taxon>Triticinae</taxon>
        <taxon>Aegilops</taxon>
    </lineage>
</organism>
<keyword evidence="1" id="KW-1133">Transmembrane helix</keyword>
<dbReference type="Gramene" id="AET4Gv20087300.1">
    <property type="protein sequence ID" value="AET4Gv20087300.1"/>
    <property type="gene ID" value="AET4Gv20087300"/>
</dbReference>
<dbReference type="EnsemblPlants" id="AET4Gv20087300.1">
    <property type="protein sequence ID" value="AET4Gv20087300.1"/>
    <property type="gene ID" value="AET4Gv20087300"/>
</dbReference>
<evidence type="ECO:0000256" key="1">
    <source>
        <dbReference type="SAM" id="Phobius"/>
    </source>
</evidence>
<reference evidence="3" key="2">
    <citation type="journal article" date="2017" name="Nat. Plants">
        <title>The Aegilops tauschii genome reveals multiple impacts of transposons.</title>
        <authorList>
            <person name="Zhao G."/>
            <person name="Zou C."/>
            <person name="Li K."/>
            <person name="Wang K."/>
            <person name="Li T."/>
            <person name="Gao L."/>
            <person name="Zhang X."/>
            <person name="Wang H."/>
            <person name="Yang Z."/>
            <person name="Liu X."/>
            <person name="Jiang W."/>
            <person name="Mao L."/>
            <person name="Kong X."/>
            <person name="Jiao Y."/>
            <person name="Jia J."/>
        </authorList>
    </citation>
    <scope>NUCLEOTIDE SEQUENCE [LARGE SCALE GENOMIC DNA]</scope>
    <source>
        <strain evidence="3">cv. AL8/78</strain>
    </source>
</reference>
<keyword evidence="3" id="KW-1185">Reference proteome</keyword>
<reference evidence="2" key="4">
    <citation type="submission" date="2019-03" db="UniProtKB">
        <authorList>
            <consortium name="EnsemblPlants"/>
        </authorList>
    </citation>
    <scope>IDENTIFICATION</scope>
</reference>
<dbReference type="AlphaFoldDB" id="A0A453H6G4"/>
<protein>
    <submittedName>
        <fullName evidence="2">Uncharacterized protein</fullName>
    </submittedName>
</protein>
<feature type="transmembrane region" description="Helical" evidence="1">
    <location>
        <begin position="6"/>
        <end position="33"/>
    </location>
</feature>
<accession>A0A453H6G4</accession>
<reference evidence="3" key="1">
    <citation type="journal article" date="2014" name="Science">
        <title>Ancient hybridizations among the ancestral genomes of bread wheat.</title>
        <authorList>
            <consortium name="International Wheat Genome Sequencing Consortium,"/>
            <person name="Marcussen T."/>
            <person name="Sandve S.R."/>
            <person name="Heier L."/>
            <person name="Spannagl M."/>
            <person name="Pfeifer M."/>
            <person name="Jakobsen K.S."/>
            <person name="Wulff B.B."/>
            <person name="Steuernagel B."/>
            <person name="Mayer K.F."/>
            <person name="Olsen O.A."/>
        </authorList>
    </citation>
    <scope>NUCLEOTIDE SEQUENCE [LARGE SCALE GENOMIC DNA]</scope>
    <source>
        <strain evidence="3">cv. AL8/78</strain>
    </source>
</reference>
<keyword evidence="1" id="KW-0812">Transmembrane</keyword>
<sequence length="59" mass="6709">MTKYETLLVFTLVVSSSSVSIFLFGIFLFMVLISSTRDFRERTKSKLVKIMIWAGTGIV</sequence>
<evidence type="ECO:0000313" key="2">
    <source>
        <dbReference type="EnsemblPlants" id="AET4Gv20087300.1"/>
    </source>
</evidence>